<reference evidence="2 3" key="1">
    <citation type="submission" date="2019-08" db="EMBL/GenBank/DDBJ databases">
        <title>Genome of Phaeodactylibacter luteus.</title>
        <authorList>
            <person name="Bowman J.P."/>
        </authorList>
    </citation>
    <scope>NUCLEOTIDE SEQUENCE [LARGE SCALE GENOMIC DNA]</scope>
    <source>
        <strain evidence="2 3">KCTC 42180</strain>
    </source>
</reference>
<dbReference type="OrthoDB" id="1492522at2"/>
<dbReference type="AlphaFoldDB" id="A0A5C6RGE4"/>
<gene>
    <name evidence="2" type="ORF">FRY97_20805</name>
</gene>
<dbReference type="EMBL" id="VOOR01000081">
    <property type="protein sequence ID" value="TXB60096.1"/>
    <property type="molecule type" value="Genomic_DNA"/>
</dbReference>
<accession>A0A5C6RGE4</accession>
<feature type="chain" id="PRO_5022773771" description="VCBS repeat-containing protein" evidence="1">
    <location>
        <begin position="19"/>
        <end position="296"/>
    </location>
</feature>
<evidence type="ECO:0000256" key="1">
    <source>
        <dbReference type="SAM" id="SignalP"/>
    </source>
</evidence>
<proteinExistence type="predicted"/>
<keyword evidence="3" id="KW-1185">Reference proteome</keyword>
<dbReference type="RefSeq" id="WP_147169554.1">
    <property type="nucleotide sequence ID" value="NZ_VOOR01000081.1"/>
</dbReference>
<evidence type="ECO:0008006" key="4">
    <source>
        <dbReference type="Google" id="ProtNLM"/>
    </source>
</evidence>
<dbReference type="Proteomes" id="UP000321580">
    <property type="component" value="Unassembled WGS sequence"/>
</dbReference>
<evidence type="ECO:0000313" key="3">
    <source>
        <dbReference type="Proteomes" id="UP000321580"/>
    </source>
</evidence>
<protein>
    <recommendedName>
        <fullName evidence="4">VCBS repeat-containing protein</fullName>
    </recommendedName>
</protein>
<sequence length="296" mass="31721">MKQVLFFAALFSIQPATAQSRLVSQEAEDYYAWFQERSQTAGHYVAGTTLRSFSGAATIHEGPCREAAIIGQVGLNKEMVNLGYGDDYYLPEDEINGYGDFWYHVKAVSSSGKKVSGYVWGGDVAKAWAVGDVDGDGKEEHLLLGLASRPRASLKKIEAELKVVGQTGQLVTARILPGLCIFEDCGASVLLRTVHAAAGFDMIEASTVALGCWAGIEKAYYSFDGSTLSPAYYAEYTTGTVHYNEPVVVSGKAGAQVCTFSTEDKSYDPIWSCEPLEKGKGQASAAYVEGPALAGN</sequence>
<name>A0A5C6RGE4_9BACT</name>
<feature type="signal peptide" evidence="1">
    <location>
        <begin position="1"/>
        <end position="18"/>
    </location>
</feature>
<organism evidence="2 3">
    <name type="scientific">Phaeodactylibacter luteus</name>
    <dbReference type="NCBI Taxonomy" id="1564516"/>
    <lineage>
        <taxon>Bacteria</taxon>
        <taxon>Pseudomonadati</taxon>
        <taxon>Bacteroidota</taxon>
        <taxon>Saprospiria</taxon>
        <taxon>Saprospirales</taxon>
        <taxon>Haliscomenobacteraceae</taxon>
        <taxon>Phaeodactylibacter</taxon>
    </lineage>
</organism>
<comment type="caution">
    <text evidence="2">The sequence shown here is derived from an EMBL/GenBank/DDBJ whole genome shotgun (WGS) entry which is preliminary data.</text>
</comment>
<keyword evidence="1" id="KW-0732">Signal</keyword>
<evidence type="ECO:0000313" key="2">
    <source>
        <dbReference type="EMBL" id="TXB60096.1"/>
    </source>
</evidence>